<keyword evidence="1" id="KW-0812">Transmembrane</keyword>
<dbReference type="Proteomes" id="UP000305792">
    <property type="component" value="Unassembled WGS sequence"/>
</dbReference>
<feature type="transmembrane region" description="Helical" evidence="1">
    <location>
        <begin position="154"/>
        <end position="174"/>
    </location>
</feature>
<keyword evidence="1" id="KW-1133">Transmembrane helix</keyword>
<evidence type="ECO:0000256" key="1">
    <source>
        <dbReference type="SAM" id="Phobius"/>
    </source>
</evidence>
<evidence type="ECO:0000313" key="3">
    <source>
        <dbReference type="Proteomes" id="UP000305792"/>
    </source>
</evidence>
<dbReference type="EMBL" id="STGX01000006">
    <property type="protein sequence ID" value="THV29006.1"/>
    <property type="molecule type" value="Genomic_DNA"/>
</dbReference>
<proteinExistence type="predicted"/>
<accession>A0A4V6T6D1</accession>
<feature type="transmembrane region" description="Helical" evidence="1">
    <location>
        <begin position="117"/>
        <end position="142"/>
    </location>
</feature>
<feature type="transmembrane region" description="Helical" evidence="1">
    <location>
        <begin position="186"/>
        <end position="210"/>
    </location>
</feature>
<protein>
    <submittedName>
        <fullName evidence="2">ABC transporter permease</fullName>
    </submittedName>
</protein>
<dbReference type="OrthoDB" id="4336274at2"/>
<dbReference type="AlphaFoldDB" id="A0A4V6T6D1"/>
<gene>
    <name evidence="2" type="ORF">E9998_09655</name>
</gene>
<sequence>MSGLRAALWVEARKARAARVLHVAAVLLVIGAAVLSASLTAAVEAGNEQIVAKLGQAAGSEGWPLLTATVTQIVAAGAVLTFGLTLSWQFGREFTDGTAYGLCALPVSRTAQVVAKFVVHTVWTLAVAAVLVGFVVLTGLAVGLGRPDHGDPAALGRLLVLCVLGGLVAAPAAVAATLGRGPMPGIAATVGVIVLAQVSVAAAPASSAWIPLAAPALWAMRPDQVSLAQLGLTAVTAVVFAALTARAWSRLELDR</sequence>
<reference evidence="2 3" key="1">
    <citation type="journal article" date="2018" name="Int. J. Syst. Evol. Microbiol.">
        <title>Glycomyces paridis sp. nov., isolated from the medicinal plant Paris polyphylla.</title>
        <authorList>
            <person name="Fang X.M."/>
            <person name="Bai J.L."/>
            <person name="Su J."/>
            <person name="Zhao L.L."/>
            <person name="Liu H.Y."/>
            <person name="Ma B.P."/>
            <person name="Zhang Y.Q."/>
            <person name="Yu L.Y."/>
        </authorList>
    </citation>
    <scope>NUCLEOTIDE SEQUENCE [LARGE SCALE GENOMIC DNA]</scope>
    <source>
        <strain evidence="2 3">CPCC 204357</strain>
    </source>
</reference>
<comment type="caution">
    <text evidence="2">The sequence shown here is derived from an EMBL/GenBank/DDBJ whole genome shotgun (WGS) entry which is preliminary data.</text>
</comment>
<keyword evidence="1" id="KW-0472">Membrane</keyword>
<evidence type="ECO:0000313" key="2">
    <source>
        <dbReference type="EMBL" id="THV29006.1"/>
    </source>
</evidence>
<dbReference type="RefSeq" id="WP_136529500.1">
    <property type="nucleotide sequence ID" value="NZ_STGX01000006.1"/>
</dbReference>
<name>A0A4V6T6D1_9ACTN</name>
<feature type="transmembrane region" description="Helical" evidence="1">
    <location>
        <begin position="20"/>
        <end position="43"/>
    </location>
</feature>
<feature type="transmembrane region" description="Helical" evidence="1">
    <location>
        <begin position="230"/>
        <end position="249"/>
    </location>
</feature>
<dbReference type="Pfam" id="PF12730">
    <property type="entry name" value="ABC2_membrane_4"/>
    <property type="match status" value="1"/>
</dbReference>
<organism evidence="2 3">
    <name type="scientific">Glycomyces paridis</name>
    <dbReference type="NCBI Taxonomy" id="2126555"/>
    <lineage>
        <taxon>Bacteria</taxon>
        <taxon>Bacillati</taxon>
        <taxon>Actinomycetota</taxon>
        <taxon>Actinomycetes</taxon>
        <taxon>Glycomycetales</taxon>
        <taxon>Glycomycetaceae</taxon>
        <taxon>Glycomyces</taxon>
    </lineage>
</organism>
<keyword evidence="3" id="KW-1185">Reference proteome</keyword>
<feature type="transmembrane region" description="Helical" evidence="1">
    <location>
        <begin position="63"/>
        <end position="86"/>
    </location>
</feature>